<organism evidence="1 2">
    <name type="scientific">Entomophthora muscae</name>
    <dbReference type="NCBI Taxonomy" id="34485"/>
    <lineage>
        <taxon>Eukaryota</taxon>
        <taxon>Fungi</taxon>
        <taxon>Fungi incertae sedis</taxon>
        <taxon>Zoopagomycota</taxon>
        <taxon>Entomophthoromycotina</taxon>
        <taxon>Entomophthoromycetes</taxon>
        <taxon>Entomophthorales</taxon>
        <taxon>Entomophthoraceae</taxon>
        <taxon>Entomophthora</taxon>
    </lineage>
</organism>
<gene>
    <name evidence="1" type="ORF">DSO57_1030857</name>
</gene>
<proteinExistence type="predicted"/>
<reference evidence="1" key="1">
    <citation type="submission" date="2022-04" db="EMBL/GenBank/DDBJ databases">
        <title>Genome of the entomopathogenic fungus Entomophthora muscae.</title>
        <authorList>
            <person name="Elya C."/>
            <person name="Lovett B.R."/>
            <person name="Lee E."/>
            <person name="Macias A.M."/>
            <person name="Hajek A.E."/>
            <person name="De Bivort B.L."/>
            <person name="Kasson M.T."/>
            <person name="De Fine Licht H.H."/>
            <person name="Stajich J.E."/>
        </authorList>
    </citation>
    <scope>NUCLEOTIDE SEQUENCE</scope>
    <source>
        <strain evidence="1">Berkeley</strain>
    </source>
</reference>
<comment type="caution">
    <text evidence="1">The sequence shown here is derived from an EMBL/GenBank/DDBJ whole genome shotgun (WGS) entry which is preliminary data.</text>
</comment>
<name>A0ACC2TN79_9FUNG</name>
<protein>
    <submittedName>
        <fullName evidence="1">Uncharacterized protein</fullName>
    </submittedName>
</protein>
<dbReference type="EMBL" id="QTSX02002346">
    <property type="protein sequence ID" value="KAJ9075942.1"/>
    <property type="molecule type" value="Genomic_DNA"/>
</dbReference>
<dbReference type="Proteomes" id="UP001165960">
    <property type="component" value="Unassembled WGS sequence"/>
</dbReference>
<evidence type="ECO:0000313" key="2">
    <source>
        <dbReference type="Proteomes" id="UP001165960"/>
    </source>
</evidence>
<keyword evidence="2" id="KW-1185">Reference proteome</keyword>
<accession>A0ACC2TN79</accession>
<sequence length="108" mass="11863">MILHIPSSVSGHNISNLPSCIGLSENLLELSIALLASSLALLLLYLDFQNFFDLLIVASILFLLAISHQSYISLPKLLRTLADDSLLTLTGQSDSELDTMPAMFQRLF</sequence>
<evidence type="ECO:0000313" key="1">
    <source>
        <dbReference type="EMBL" id="KAJ9075942.1"/>
    </source>
</evidence>